<gene>
    <name evidence="1" type="ORF">S01H1_68920</name>
</gene>
<proteinExistence type="predicted"/>
<accession>X0WY37</accession>
<comment type="caution">
    <text evidence="1">The sequence shown here is derived from an EMBL/GenBank/DDBJ whole genome shotgun (WGS) entry which is preliminary data.</text>
</comment>
<name>X0WY37_9ZZZZ</name>
<organism evidence="1">
    <name type="scientific">marine sediment metagenome</name>
    <dbReference type="NCBI Taxonomy" id="412755"/>
    <lineage>
        <taxon>unclassified sequences</taxon>
        <taxon>metagenomes</taxon>
        <taxon>ecological metagenomes</taxon>
    </lineage>
</organism>
<feature type="non-terminal residue" evidence="1">
    <location>
        <position position="1"/>
    </location>
</feature>
<dbReference type="EMBL" id="BARS01045722">
    <property type="protein sequence ID" value="GAG35864.1"/>
    <property type="molecule type" value="Genomic_DNA"/>
</dbReference>
<evidence type="ECO:0000313" key="1">
    <source>
        <dbReference type="EMBL" id="GAG35864.1"/>
    </source>
</evidence>
<reference evidence="1" key="1">
    <citation type="journal article" date="2014" name="Front. Microbiol.">
        <title>High frequency of phylogenetically diverse reductive dehalogenase-homologous genes in deep subseafloor sedimentary metagenomes.</title>
        <authorList>
            <person name="Kawai M."/>
            <person name="Futagami T."/>
            <person name="Toyoda A."/>
            <person name="Takaki Y."/>
            <person name="Nishi S."/>
            <person name="Hori S."/>
            <person name="Arai W."/>
            <person name="Tsubouchi T."/>
            <person name="Morono Y."/>
            <person name="Uchiyama I."/>
            <person name="Ito T."/>
            <person name="Fujiyama A."/>
            <person name="Inagaki F."/>
            <person name="Takami H."/>
        </authorList>
    </citation>
    <scope>NUCLEOTIDE SEQUENCE</scope>
    <source>
        <strain evidence="1">Expedition CK06-06</strain>
    </source>
</reference>
<sequence length="51" mass="6043">IVRTYRRSTIEPFYEGEASKFRWQHKQTDTDFDIIGFEVMGLAEGREWSTG</sequence>
<dbReference type="AlphaFoldDB" id="X0WY37"/>
<protein>
    <submittedName>
        <fullName evidence="1">Uncharacterized protein</fullName>
    </submittedName>
</protein>